<dbReference type="EMBL" id="CM000767">
    <property type="protein sequence ID" value="OQU79453.1"/>
    <property type="molecule type" value="Genomic_DNA"/>
</dbReference>
<gene>
    <name evidence="1" type="ORF">SORBI_3008G146801</name>
</gene>
<sequence length="118" mass="12757">MSSPNQQTCEWTYALVVGLSSGMLPTKVQTLVTALFLENFQNFQGTRTCARSLVLHVSRALEETPPNLLFACGMSVECVGCVCPNCTQSKKKNQQTFCSSAHGCRGQFGVGNWGSTAE</sequence>
<evidence type="ECO:0000313" key="2">
    <source>
        <dbReference type="Proteomes" id="UP000000768"/>
    </source>
</evidence>
<accession>A0A1Z5R6R1</accession>
<protein>
    <submittedName>
        <fullName evidence="1">Uncharacterized protein</fullName>
    </submittedName>
</protein>
<dbReference type="AlphaFoldDB" id="A0A1Z5R6R1"/>
<dbReference type="Gramene" id="OQU79453">
    <property type="protein sequence ID" value="OQU79453"/>
    <property type="gene ID" value="SORBI_3008G146801"/>
</dbReference>
<name>A0A1Z5R6R1_SORBI</name>
<reference evidence="1 2" key="1">
    <citation type="journal article" date="2009" name="Nature">
        <title>The Sorghum bicolor genome and the diversification of grasses.</title>
        <authorList>
            <person name="Paterson A.H."/>
            <person name="Bowers J.E."/>
            <person name="Bruggmann R."/>
            <person name="Dubchak I."/>
            <person name="Grimwood J."/>
            <person name="Gundlach H."/>
            <person name="Haberer G."/>
            <person name="Hellsten U."/>
            <person name="Mitros T."/>
            <person name="Poliakov A."/>
            <person name="Schmutz J."/>
            <person name="Spannagl M."/>
            <person name="Tang H."/>
            <person name="Wang X."/>
            <person name="Wicker T."/>
            <person name="Bharti A.K."/>
            <person name="Chapman J."/>
            <person name="Feltus F.A."/>
            <person name="Gowik U."/>
            <person name="Grigoriev I.V."/>
            <person name="Lyons E."/>
            <person name="Maher C.A."/>
            <person name="Martis M."/>
            <person name="Narechania A."/>
            <person name="Otillar R.P."/>
            <person name="Penning B.W."/>
            <person name="Salamov A.A."/>
            <person name="Wang Y."/>
            <person name="Zhang L."/>
            <person name="Carpita N.C."/>
            <person name="Freeling M."/>
            <person name="Gingle A.R."/>
            <person name="Hash C.T."/>
            <person name="Keller B."/>
            <person name="Klein P."/>
            <person name="Kresovich S."/>
            <person name="McCann M.C."/>
            <person name="Ming R."/>
            <person name="Peterson D.G."/>
            <person name="Mehboob-ur-Rahman"/>
            <person name="Ware D."/>
            <person name="Westhoff P."/>
            <person name="Mayer K.F."/>
            <person name="Messing J."/>
            <person name="Rokhsar D.S."/>
        </authorList>
    </citation>
    <scope>NUCLEOTIDE SEQUENCE [LARGE SCALE GENOMIC DNA]</scope>
    <source>
        <strain evidence="2">cv. BTx623</strain>
    </source>
</reference>
<organism evidence="1 2">
    <name type="scientific">Sorghum bicolor</name>
    <name type="common">Sorghum</name>
    <name type="synonym">Sorghum vulgare</name>
    <dbReference type="NCBI Taxonomy" id="4558"/>
    <lineage>
        <taxon>Eukaryota</taxon>
        <taxon>Viridiplantae</taxon>
        <taxon>Streptophyta</taxon>
        <taxon>Embryophyta</taxon>
        <taxon>Tracheophyta</taxon>
        <taxon>Spermatophyta</taxon>
        <taxon>Magnoliopsida</taxon>
        <taxon>Liliopsida</taxon>
        <taxon>Poales</taxon>
        <taxon>Poaceae</taxon>
        <taxon>PACMAD clade</taxon>
        <taxon>Panicoideae</taxon>
        <taxon>Andropogonodae</taxon>
        <taxon>Andropogoneae</taxon>
        <taxon>Sorghinae</taxon>
        <taxon>Sorghum</taxon>
    </lineage>
</organism>
<evidence type="ECO:0000313" key="1">
    <source>
        <dbReference type="EMBL" id="OQU79453.1"/>
    </source>
</evidence>
<dbReference type="Proteomes" id="UP000000768">
    <property type="component" value="Chromosome 8"/>
</dbReference>
<proteinExistence type="predicted"/>
<dbReference type="InParanoid" id="A0A1Z5R6R1"/>
<reference evidence="2" key="2">
    <citation type="journal article" date="2018" name="Plant J.">
        <title>The Sorghum bicolor reference genome: improved assembly, gene annotations, a transcriptome atlas, and signatures of genome organization.</title>
        <authorList>
            <person name="McCormick R.F."/>
            <person name="Truong S.K."/>
            <person name="Sreedasyam A."/>
            <person name="Jenkins J."/>
            <person name="Shu S."/>
            <person name="Sims D."/>
            <person name="Kennedy M."/>
            <person name="Amirebrahimi M."/>
            <person name="Weers B.D."/>
            <person name="McKinley B."/>
            <person name="Mattison A."/>
            <person name="Morishige D.T."/>
            <person name="Grimwood J."/>
            <person name="Schmutz J."/>
            <person name="Mullet J.E."/>
        </authorList>
    </citation>
    <scope>NUCLEOTIDE SEQUENCE [LARGE SCALE GENOMIC DNA]</scope>
    <source>
        <strain evidence="2">cv. BTx623</strain>
    </source>
</reference>
<keyword evidence="2" id="KW-1185">Reference proteome</keyword>